<dbReference type="GO" id="GO:0036297">
    <property type="term" value="P:interstrand cross-link repair"/>
    <property type="evidence" value="ECO:0007669"/>
    <property type="project" value="InterPro"/>
</dbReference>
<keyword evidence="12" id="KW-1185">Reference proteome</keyword>
<keyword evidence="8" id="KW-0539">Nucleus</keyword>
<proteinExistence type="inferred from homology"/>
<organism evidence="11 12">
    <name type="scientific">Mycena citricolor</name>
    <dbReference type="NCBI Taxonomy" id="2018698"/>
    <lineage>
        <taxon>Eukaryota</taxon>
        <taxon>Fungi</taxon>
        <taxon>Dikarya</taxon>
        <taxon>Basidiomycota</taxon>
        <taxon>Agaricomycotina</taxon>
        <taxon>Agaricomycetes</taxon>
        <taxon>Agaricomycetidae</taxon>
        <taxon>Agaricales</taxon>
        <taxon>Marasmiineae</taxon>
        <taxon>Mycenaceae</taxon>
        <taxon>Mycena</taxon>
    </lineage>
</organism>
<dbReference type="Pfam" id="PF21170">
    <property type="entry name" value="FAN1_TPR"/>
    <property type="match status" value="1"/>
</dbReference>
<comment type="caution">
    <text evidence="11">The sequence shown here is derived from an EMBL/GenBank/DDBJ whole genome shotgun (WGS) entry which is preliminary data.</text>
</comment>
<comment type="subcellular location">
    <subcellularLocation>
        <location evidence="8">Nucleus</location>
    </subcellularLocation>
</comment>
<keyword evidence="8" id="KW-0234">DNA repair</keyword>
<dbReference type="PANTHER" id="PTHR15749:SF4">
    <property type="entry name" value="FANCONI-ASSOCIATED NUCLEASE 1"/>
    <property type="match status" value="1"/>
</dbReference>
<dbReference type="InterPro" id="IPR049132">
    <property type="entry name" value="FAN1-like_euk"/>
</dbReference>
<dbReference type="GO" id="GO:0008409">
    <property type="term" value="F:5'-3' exonuclease activity"/>
    <property type="evidence" value="ECO:0007669"/>
    <property type="project" value="TreeGrafter"/>
</dbReference>
<feature type="domain" description="VRR-NUC" evidence="10">
    <location>
        <begin position="712"/>
        <end position="829"/>
    </location>
</feature>
<dbReference type="CDD" id="cd22326">
    <property type="entry name" value="FAN1-like"/>
    <property type="match status" value="1"/>
</dbReference>
<protein>
    <recommendedName>
        <fullName evidence="8">Fanconi-associated nuclease</fullName>
        <ecNumber evidence="8">3.1.4.1</ecNumber>
    </recommendedName>
</protein>
<evidence type="ECO:0000256" key="2">
    <source>
        <dbReference type="ARBA" id="ARBA00005533"/>
    </source>
</evidence>
<dbReference type="Pfam" id="PF08774">
    <property type="entry name" value="VRR_NUC"/>
    <property type="match status" value="1"/>
</dbReference>
<feature type="compositionally biased region" description="Basic and acidic residues" evidence="9">
    <location>
        <begin position="865"/>
        <end position="874"/>
    </location>
</feature>
<dbReference type="InterPro" id="IPR014883">
    <property type="entry name" value="VRR_NUC"/>
</dbReference>
<keyword evidence="3 8" id="KW-0540">Nuclease</keyword>
<gene>
    <name evidence="11" type="ORF">MYCIT1_LOCUS34049</name>
</gene>
<evidence type="ECO:0000259" key="10">
    <source>
        <dbReference type="SMART" id="SM00990"/>
    </source>
</evidence>
<dbReference type="AlphaFoldDB" id="A0AAD2HUV4"/>
<dbReference type="InterPro" id="IPR011856">
    <property type="entry name" value="tRNA_endonuc-like_dom_sf"/>
</dbReference>
<evidence type="ECO:0000256" key="9">
    <source>
        <dbReference type="SAM" id="MobiDB-lite"/>
    </source>
</evidence>
<dbReference type="Gene3D" id="3.40.1350.10">
    <property type="match status" value="1"/>
</dbReference>
<accession>A0AAD2HUV4</accession>
<dbReference type="InterPro" id="IPR049126">
    <property type="entry name" value="FAN1-like_TPR"/>
</dbReference>
<dbReference type="GO" id="GO:0017108">
    <property type="term" value="F:5'-flap endonuclease activity"/>
    <property type="evidence" value="ECO:0007669"/>
    <property type="project" value="TreeGrafter"/>
</dbReference>
<evidence type="ECO:0000256" key="4">
    <source>
        <dbReference type="ARBA" id="ARBA00022723"/>
    </source>
</evidence>
<evidence type="ECO:0000313" key="11">
    <source>
        <dbReference type="EMBL" id="CAK5282360.1"/>
    </source>
</evidence>
<keyword evidence="5 8" id="KW-0378">Hydrolase</keyword>
<dbReference type="GO" id="GO:0004528">
    <property type="term" value="F:phosphodiesterase I activity"/>
    <property type="evidence" value="ECO:0007669"/>
    <property type="project" value="UniProtKB-EC"/>
</dbReference>
<dbReference type="EC" id="3.1.4.1" evidence="8"/>
<dbReference type="GO" id="GO:0005634">
    <property type="term" value="C:nucleus"/>
    <property type="evidence" value="ECO:0007669"/>
    <property type="project" value="UniProtKB-SubCell"/>
</dbReference>
<evidence type="ECO:0000256" key="8">
    <source>
        <dbReference type="RuleBase" id="RU365033"/>
    </source>
</evidence>
<evidence type="ECO:0000256" key="7">
    <source>
        <dbReference type="ARBA" id="ARBA00023211"/>
    </source>
</evidence>
<comment type="catalytic activity">
    <reaction evidence="1 8">
        <text>Hydrolytically removes 5'-nucleotides successively from the 3'-hydroxy termini of 3'-hydroxy-terminated oligonucleotides.</text>
        <dbReference type="EC" id="3.1.4.1"/>
    </reaction>
</comment>
<evidence type="ECO:0000256" key="1">
    <source>
        <dbReference type="ARBA" id="ARBA00000983"/>
    </source>
</evidence>
<dbReference type="GO" id="GO:0046872">
    <property type="term" value="F:metal ion binding"/>
    <property type="evidence" value="ECO:0007669"/>
    <property type="project" value="UniProtKB-KW"/>
</dbReference>
<dbReference type="EMBL" id="CAVNYO010000453">
    <property type="protein sequence ID" value="CAK5282360.1"/>
    <property type="molecule type" value="Genomic_DNA"/>
</dbReference>
<evidence type="ECO:0000313" key="12">
    <source>
        <dbReference type="Proteomes" id="UP001295794"/>
    </source>
</evidence>
<evidence type="ECO:0000256" key="3">
    <source>
        <dbReference type="ARBA" id="ARBA00022722"/>
    </source>
</evidence>
<comment type="cofactor">
    <cofactor evidence="8">
        <name>Mg(2+)</name>
        <dbReference type="ChEBI" id="CHEBI:18420"/>
    </cofactor>
    <cofactor evidence="8">
        <name>Mn(2+)</name>
        <dbReference type="ChEBI" id="CHEBI:29035"/>
    </cofactor>
</comment>
<evidence type="ECO:0000256" key="5">
    <source>
        <dbReference type="ARBA" id="ARBA00022801"/>
    </source>
</evidence>
<comment type="function">
    <text evidence="8">Nuclease required for the repair of DNA interstrand cross-links (ICL). Acts as a 5'-3' exonuclease that anchors at a cut end of DNA and cleaves DNA successively at every third nucleotide, allowing to excise an ICL from one strand through flanking incisions.</text>
</comment>
<dbReference type="SMART" id="SM00990">
    <property type="entry name" value="VRR_NUC"/>
    <property type="match status" value="1"/>
</dbReference>
<keyword evidence="8" id="KW-0227">DNA damage</keyword>
<reference evidence="11" key="1">
    <citation type="submission" date="2023-11" db="EMBL/GenBank/DDBJ databases">
        <authorList>
            <person name="De Vega J J."/>
            <person name="De Vega J J."/>
        </authorList>
    </citation>
    <scope>NUCLEOTIDE SEQUENCE</scope>
</reference>
<sequence length="882" mass="100300">MERLRNIADALIYGVDEVEIEDVPEICDEDKTGLAGSSRPSLYVQVIERAINNIRDSKESALFSKEEWGFLDTVAGLEYNARFVLIRLLFRTQDRWFRLSDLRKYVSEIGPNGAKNAIEQLCKPLRSGKPSEPNVIDLTLDSDEDEDTKPVAGPSTTAMRGGAFGREEDVCLDYFCQDESDMSTGDGLRLLNVDELKDLCNSLGIKHAQMKKDHMIFALNSHASSQSVLAFKSNAGSSKSKSSNTKLRQSTLPFANRLQTTRLRELMLKKIGKAVQLNPYIHTLLLRLHVIWFRSTEFPESLFQPALFAGFKKRTYAEYEHKRHTDIWATREDYLEYEDAIRLEAIIEELLRPEAQFGRSRTVAVDIKRLVTPGLNFVRSVTAPARAGGVGLLDADEDDEDDDAVVTNKARQVKAILDSHVIDKWKALVIAEDTRTSARRPGLERFEPGFVYTRCLRKCLEALATLKEFGVEKDMLDLLLSQTFWRRGSRGRWYDRRALVQMTYLHKNFDKTLNLDVLKEARQGVILGLADKDTAIVCRPPLIRRIDRLEKSLKIPAELKTQYDPAALNKPTEIYVTAIRFWGEPETELLKENKQPNKIVKYLAREQQGSSGGEKLTKQRPSWTGKSLWQGRDGVVNVETYALEDYELRGYKGFHSETQVLTTVFGLLFWDVLFAPVPGAFETPWQMGPLDIAEDSFYHARQQLIDLRLDDIRNGKARSILEEVDIRHRENKTCCVGVGWEMCSREDLVEIVECLGGEVLALICKLFCEDYGGRSSGVPDLIVWNAEEKECMFVEVKGPGDTLQENQKVLWSDVLITAGCRVELCHVLEPESLQKREDKAKAKIEKAAAAIKKRRSSNCEDEESSVEKTMEPRPLRKRRKST</sequence>
<dbReference type="PANTHER" id="PTHR15749">
    <property type="entry name" value="FANCONI-ASSOCIATED NUCLEASE 1"/>
    <property type="match status" value="1"/>
</dbReference>
<dbReference type="Proteomes" id="UP001295794">
    <property type="component" value="Unassembled WGS sequence"/>
</dbReference>
<dbReference type="InterPro" id="IPR033315">
    <property type="entry name" value="Fan1-like"/>
</dbReference>
<keyword evidence="4 8" id="KW-0479">Metal-binding</keyword>
<feature type="region of interest" description="Disordered" evidence="9">
    <location>
        <begin position="852"/>
        <end position="882"/>
    </location>
</feature>
<name>A0AAD2HUV4_9AGAR</name>
<keyword evidence="6 8" id="KW-0460">Magnesium</keyword>
<dbReference type="GO" id="GO:0070336">
    <property type="term" value="F:flap-structured DNA binding"/>
    <property type="evidence" value="ECO:0007669"/>
    <property type="project" value="TreeGrafter"/>
</dbReference>
<comment type="similarity">
    <text evidence="2 8">Belongs to the FAN1 family.</text>
</comment>
<keyword evidence="7 8" id="KW-0464">Manganese</keyword>
<evidence type="ECO:0000256" key="6">
    <source>
        <dbReference type="ARBA" id="ARBA00022842"/>
    </source>
</evidence>